<keyword evidence="4" id="KW-1185">Reference proteome</keyword>
<dbReference type="Gene3D" id="2.40.50.580">
    <property type="match status" value="1"/>
</dbReference>
<dbReference type="PANTHER" id="PTHR30545">
    <property type="entry name" value="SUGAR FERMENTATION STIMULATION PROTEIN A"/>
    <property type="match status" value="1"/>
</dbReference>
<dbReference type="PANTHER" id="PTHR30545:SF2">
    <property type="entry name" value="SUGAR FERMENTATION STIMULATION PROTEIN A"/>
    <property type="match status" value="1"/>
</dbReference>
<dbReference type="Pfam" id="PF17746">
    <property type="entry name" value="SfsA_N"/>
    <property type="match status" value="1"/>
</dbReference>
<dbReference type="CDD" id="cd22358">
    <property type="entry name" value="SfsA-like_archaeal"/>
    <property type="match status" value="1"/>
</dbReference>
<dbReference type="InterPro" id="IPR041465">
    <property type="entry name" value="SfsA_N"/>
</dbReference>
<dbReference type="OrthoDB" id="34139at2157"/>
<dbReference type="HOGENOM" id="CLU_1033414_0_0_2"/>
<dbReference type="EMBL" id="CP000816">
    <property type="protein sequence ID" value="ABU81537.1"/>
    <property type="molecule type" value="Genomic_DNA"/>
</dbReference>
<organism evidence="3 4">
    <name type="scientific">Ignicoccus hospitalis (strain KIN4/I / DSM 18386 / JCM 14125)</name>
    <dbReference type="NCBI Taxonomy" id="453591"/>
    <lineage>
        <taxon>Archaea</taxon>
        <taxon>Thermoproteota</taxon>
        <taxon>Thermoprotei</taxon>
        <taxon>Desulfurococcales</taxon>
        <taxon>Desulfurococcaceae</taxon>
        <taxon>Ignicoccus</taxon>
    </lineage>
</organism>
<proteinExistence type="predicted"/>
<dbReference type="Gene3D" id="3.40.1350.60">
    <property type="match status" value="1"/>
</dbReference>
<name>A8A9D5_IGNH4</name>
<dbReference type="KEGG" id="iho:Igni_0354"/>
<evidence type="ECO:0000259" key="1">
    <source>
        <dbReference type="Pfam" id="PF03749"/>
    </source>
</evidence>
<dbReference type="AlphaFoldDB" id="A8A9D5"/>
<reference evidence="3 4" key="1">
    <citation type="journal article" date="2008" name="Genome Biol.">
        <title>A genomic analysis of the archaeal system Ignicoccus hospitalis-Nanoarchaeum equitans.</title>
        <authorList>
            <person name="Podar M."/>
            <person name="Anderson I."/>
            <person name="Makarova K.S."/>
            <person name="Elkins J.G."/>
            <person name="Ivanova N."/>
            <person name="Wall M.A."/>
            <person name="Lykidis A."/>
            <person name="Mavromatis K."/>
            <person name="Sun H."/>
            <person name="Hudson M.E."/>
            <person name="Chen W."/>
            <person name="Deciu C."/>
            <person name="Hutchison D."/>
            <person name="Eads J.R."/>
            <person name="Anderson A."/>
            <person name="Fernandes F."/>
            <person name="Szeto E."/>
            <person name="Lapidus A."/>
            <person name="Kyrpides N.C."/>
            <person name="Saier M.H.Jr."/>
            <person name="Richardson P.M."/>
            <person name="Rachel R."/>
            <person name="Huber H."/>
            <person name="Eisen J.A."/>
            <person name="Koonin E.V."/>
            <person name="Keller M."/>
            <person name="Stetter K.O."/>
        </authorList>
    </citation>
    <scope>NUCLEOTIDE SEQUENCE [LARGE SCALE GENOMIC DNA]</scope>
    <source>
        <strain evidence="4">KIN4/I / DSM 18386 / JCM 14125</strain>
    </source>
</reference>
<gene>
    <name evidence="3" type="ordered locus">Igni_0354</name>
</gene>
<dbReference type="Pfam" id="PF03749">
    <property type="entry name" value="SfsA"/>
    <property type="match status" value="1"/>
</dbReference>
<evidence type="ECO:0000313" key="3">
    <source>
        <dbReference type="EMBL" id="ABU81537.1"/>
    </source>
</evidence>
<dbReference type="InterPro" id="IPR040452">
    <property type="entry name" value="SfsA_C"/>
</dbReference>
<dbReference type="RefSeq" id="WP_011998389.1">
    <property type="nucleotide sequence ID" value="NC_009776.1"/>
</dbReference>
<dbReference type="PhylomeDB" id="A8A9D5"/>
<protein>
    <submittedName>
        <fullName evidence="3">Sugar fermentation stimulation protein</fullName>
    </submittedName>
</protein>
<evidence type="ECO:0000313" key="4">
    <source>
        <dbReference type="Proteomes" id="UP000000262"/>
    </source>
</evidence>
<dbReference type="GeneID" id="5562315"/>
<dbReference type="InterPro" id="IPR005224">
    <property type="entry name" value="SfsA"/>
</dbReference>
<accession>A8A9D5</accession>
<feature type="domain" description="Sugar fermentation stimulation protein C-terminal" evidence="1">
    <location>
        <begin position="86"/>
        <end position="201"/>
    </location>
</feature>
<evidence type="ECO:0000259" key="2">
    <source>
        <dbReference type="Pfam" id="PF17746"/>
    </source>
</evidence>
<sequence length="242" mass="27069">MIVPERPLLKLEAFHCTVKEKVNRFVVRASVGEEELLVHNTNTGRLEDLIWEGNEAYCSPKGGGKLKYKLVAAKTPFGFAVTDTNLQERALERAFELGYLSWARGCEVKRRPRYGSSTFDFELRCPEGRALVEAKSADLASWRGFGMWPDCPTDRGVRHLEELGAFEGRKVVVFVVGFPKASGFVPYCKGDPRVCELLAKLDLELRAVGMYFEPLTSSVVLYAELPALLLEGREEPLPKVVA</sequence>
<feature type="domain" description="SfsA N-terminal OB" evidence="2">
    <location>
        <begin position="21"/>
        <end position="76"/>
    </location>
</feature>
<dbReference type="eggNOG" id="arCOG04115">
    <property type="taxonomic scope" value="Archaea"/>
</dbReference>
<dbReference type="Proteomes" id="UP000000262">
    <property type="component" value="Chromosome"/>
</dbReference>
<dbReference type="STRING" id="453591.Igni_0354"/>
<dbReference type="GO" id="GO:0003677">
    <property type="term" value="F:DNA binding"/>
    <property type="evidence" value="ECO:0007669"/>
    <property type="project" value="InterPro"/>
</dbReference>